<proteinExistence type="predicted"/>
<name>A0A0J1FU06_9FIRM</name>
<feature type="coiled-coil region" evidence="1">
    <location>
        <begin position="105"/>
        <end position="198"/>
    </location>
</feature>
<dbReference type="STRING" id="476652.DEAC_c14500"/>
<sequence length="286" mass="32907">MSDEAKNKPPLYSVRTNDEVMADVSALVERTGLSQKDLFSAMVTQFKANLLSGSEIEQTEDMQQLRYHLSHAESIFSNMVQKLRDLKNSYTQGLEQEKRVHQSVVDQVENGRLQAEEERDKSRLELAEIQEQMKELAERNNELEAVNKSNRITIDLLTSQNESLEHRIKAVDELEAEVQRLRYLHEESQRQIEKLRSEAIQHHHAIEIKEQSIVSLEKSHANELASVQKMADLQIHAASMEANNRVLEATTKLKDEYTAKLDALQEKNQSLTARVHELELGKTKRN</sequence>
<comment type="caution">
    <text evidence="2">The sequence shown here is derived from an EMBL/GenBank/DDBJ whole genome shotgun (WGS) entry which is preliminary data.</text>
</comment>
<dbReference type="EMBL" id="LDZY01000004">
    <property type="protein sequence ID" value="KLU66782.1"/>
    <property type="molecule type" value="Genomic_DNA"/>
</dbReference>
<dbReference type="AlphaFoldDB" id="A0A0J1FU06"/>
<dbReference type="Proteomes" id="UP000036356">
    <property type="component" value="Unassembled WGS sequence"/>
</dbReference>
<gene>
    <name evidence="2" type="primary">smc_3</name>
    <name evidence="2" type="ORF">DEAC_c14500</name>
</gene>
<evidence type="ECO:0000313" key="3">
    <source>
        <dbReference type="Proteomes" id="UP000036356"/>
    </source>
</evidence>
<dbReference type="RefSeq" id="WP_047809313.1">
    <property type="nucleotide sequence ID" value="NZ_LDZY01000004.1"/>
</dbReference>
<feature type="coiled-coil region" evidence="1">
    <location>
        <begin position="230"/>
        <end position="281"/>
    </location>
</feature>
<evidence type="ECO:0000256" key="1">
    <source>
        <dbReference type="SAM" id="Coils"/>
    </source>
</evidence>
<evidence type="ECO:0000313" key="2">
    <source>
        <dbReference type="EMBL" id="KLU66782.1"/>
    </source>
</evidence>
<organism evidence="2 3">
    <name type="scientific">Desulfosporosinus acididurans</name>
    <dbReference type="NCBI Taxonomy" id="476652"/>
    <lineage>
        <taxon>Bacteria</taxon>
        <taxon>Bacillati</taxon>
        <taxon>Bacillota</taxon>
        <taxon>Clostridia</taxon>
        <taxon>Eubacteriales</taxon>
        <taxon>Desulfitobacteriaceae</taxon>
        <taxon>Desulfosporosinus</taxon>
    </lineage>
</organism>
<protein>
    <submittedName>
        <fullName evidence="2">Chromosome partition protein Smc</fullName>
    </submittedName>
</protein>
<keyword evidence="3" id="KW-1185">Reference proteome</keyword>
<accession>A0A0J1FU06</accession>
<dbReference type="PATRIC" id="fig|476652.3.peg.1487"/>
<keyword evidence="1" id="KW-0175">Coiled coil</keyword>
<reference evidence="2 3" key="1">
    <citation type="submission" date="2015-06" db="EMBL/GenBank/DDBJ databases">
        <title>Draft genome of the moderately acidophilic sulfate reducer Candidatus Desulfosporosinus acididurans strain M1.</title>
        <authorList>
            <person name="Poehlein A."/>
            <person name="Petzsch P."/>
            <person name="Johnson B.D."/>
            <person name="Schloemann M."/>
            <person name="Daniel R."/>
            <person name="Muehling M."/>
        </authorList>
    </citation>
    <scope>NUCLEOTIDE SEQUENCE [LARGE SCALE GENOMIC DNA]</scope>
    <source>
        <strain evidence="2 3">M1</strain>
    </source>
</reference>